<dbReference type="STRING" id="644284.Arch_0087"/>
<gene>
    <name evidence="1" type="ordered locus">Arch_0087</name>
</gene>
<dbReference type="EMBL" id="CP002045">
    <property type="protein sequence ID" value="ADH91852.1"/>
    <property type="molecule type" value="Genomic_DNA"/>
</dbReference>
<dbReference type="Proteomes" id="UP000000376">
    <property type="component" value="Chromosome"/>
</dbReference>
<organism evidence="1 2">
    <name type="scientific">Arcanobacterium haemolyticum (strain ATCC 9345 / DSM 20595 / CCM 5947 / CCUG 17215 / LMG 16163 / NBRC 15585 / NCTC 8452 / 11018)</name>
    <dbReference type="NCBI Taxonomy" id="644284"/>
    <lineage>
        <taxon>Bacteria</taxon>
        <taxon>Bacillati</taxon>
        <taxon>Actinomycetota</taxon>
        <taxon>Actinomycetes</taxon>
        <taxon>Actinomycetales</taxon>
        <taxon>Actinomycetaceae</taxon>
        <taxon>Arcanobacterium</taxon>
    </lineage>
</organism>
<reference evidence="1 2" key="1">
    <citation type="journal article" date="2010" name="Stand. Genomic Sci.">
        <title>Complete genome sequence of Arcanobacterium haemolyticum type strain (11018).</title>
        <authorList>
            <person name="Yasawong M."/>
            <person name="Teshima H."/>
            <person name="Lapidus A."/>
            <person name="Nolan M."/>
            <person name="Lucas S."/>
            <person name="Glavina Del Rio T."/>
            <person name="Tice H."/>
            <person name="Cheng J."/>
            <person name="Bruce D."/>
            <person name="Detter C."/>
            <person name="Tapia R."/>
            <person name="Han C."/>
            <person name="Goodwin L."/>
            <person name="Pitluck S."/>
            <person name="Liolios K."/>
            <person name="Ivanova N."/>
            <person name="Mavromatis K."/>
            <person name="Mikhailova N."/>
            <person name="Pati A."/>
            <person name="Chen A."/>
            <person name="Palaniappan K."/>
            <person name="Land M."/>
            <person name="Hauser L."/>
            <person name="Chang Y."/>
            <person name="Jeffries C."/>
            <person name="Rohde M."/>
            <person name="Sikorski J."/>
            <person name="Pukall R."/>
            <person name="Goker M."/>
            <person name="Woyke T."/>
            <person name="Bristow J."/>
            <person name="Eisen J."/>
            <person name="Markowitz V."/>
            <person name="Hugenholtz P."/>
            <person name="Kyrpides N."/>
            <person name="Klenk H."/>
        </authorList>
    </citation>
    <scope>NUCLEOTIDE SEQUENCE [LARGE SCALE GENOMIC DNA]</scope>
    <source>
        <strain evidence="2">ATCC 9345 / DSM 20595 / CCUG 17215 / LMG 16163 / NBRC 15585 / NCTC 8452 / 11018</strain>
    </source>
</reference>
<dbReference type="HOGENOM" id="CLU_3021792_0_0_11"/>
<accession>D7BLQ3</accession>
<keyword evidence="2" id="KW-1185">Reference proteome</keyword>
<dbReference type="KEGG" id="ahe:Arch_0087"/>
<protein>
    <submittedName>
        <fullName evidence="1">Uncharacterized protein</fullName>
    </submittedName>
</protein>
<proteinExistence type="predicted"/>
<evidence type="ECO:0000313" key="1">
    <source>
        <dbReference type="EMBL" id="ADH91852.1"/>
    </source>
</evidence>
<sequence length="55" mass="6492">MARLTREKRPKRDIKKIYLLAVEGETEKRYFELMPSHLPYKLSLELGATPIHIPL</sequence>
<dbReference type="AlphaFoldDB" id="D7BLQ3"/>
<evidence type="ECO:0000313" key="2">
    <source>
        <dbReference type="Proteomes" id="UP000000376"/>
    </source>
</evidence>
<name>D7BLQ3_ARCHD</name>